<dbReference type="GeneID" id="37507552"/>
<name>A0A2Z2L5M0_9FLOR</name>
<gene>
    <name evidence="2" type="primary">ycf37</name>
</gene>
<keyword evidence="1" id="KW-0472">Membrane</keyword>
<geneLocation type="plastid" evidence="2"/>
<keyword evidence="1" id="KW-1133">Transmembrane helix</keyword>
<dbReference type="SUPFAM" id="SSF48452">
    <property type="entry name" value="TPR-like"/>
    <property type="match status" value="1"/>
</dbReference>
<dbReference type="EMBL" id="KY212106">
    <property type="protein sequence ID" value="ASB29650.1"/>
    <property type="molecule type" value="Genomic_DNA"/>
</dbReference>
<proteinExistence type="predicted"/>
<protein>
    <recommendedName>
        <fullName evidence="3">Ycf37</fullName>
    </recommendedName>
</protein>
<evidence type="ECO:0008006" key="3">
    <source>
        <dbReference type="Google" id="ProtNLM"/>
    </source>
</evidence>
<feature type="transmembrane region" description="Helical" evidence="1">
    <location>
        <begin position="6"/>
        <end position="25"/>
    </location>
</feature>
<evidence type="ECO:0000256" key="1">
    <source>
        <dbReference type="SAM" id="Phobius"/>
    </source>
</evidence>
<accession>A0A2Z2L5M0</accession>
<dbReference type="RefSeq" id="YP_009502048.1">
    <property type="nucleotide sequence ID" value="NC_038144.1"/>
</dbReference>
<keyword evidence="2" id="KW-0934">Plastid</keyword>
<evidence type="ECO:0000313" key="2">
    <source>
        <dbReference type="EMBL" id="ASB29650.1"/>
    </source>
</evidence>
<dbReference type="AlphaFoldDB" id="A0A2Z2L5M0"/>
<keyword evidence="1" id="KW-0812">Transmembrane</keyword>
<dbReference type="InterPro" id="IPR011990">
    <property type="entry name" value="TPR-like_helical_dom_sf"/>
</dbReference>
<dbReference type="Gene3D" id="1.25.40.10">
    <property type="entry name" value="Tetratricopeptide repeat domain"/>
    <property type="match status" value="1"/>
</dbReference>
<organism evidence="2">
    <name type="scientific">Porolithon onkodes</name>
    <dbReference type="NCBI Taxonomy" id="231751"/>
    <lineage>
        <taxon>Eukaryota</taxon>
        <taxon>Rhodophyta</taxon>
        <taxon>Florideophyceae</taxon>
        <taxon>Corallinophycidae</taxon>
        <taxon>Corallinales</taxon>
        <taxon>Porolithaceae</taxon>
        <taxon>Porolithon</taxon>
    </lineage>
</organism>
<reference evidence="2" key="1">
    <citation type="submission" date="2016-11" db="EMBL/GenBank/DDBJ databases">
        <title>Complete organellar and ribosomal genomic analysis of the lectotype specimen of the reef forming species Porolithon onkodes (Heydrich) Foslie.</title>
        <authorList>
            <person name="Hughey J.R."/>
            <person name="Gabrielson P.W."/>
        </authorList>
    </citation>
    <scope>NUCLEOTIDE SEQUENCE</scope>
</reference>
<sequence length="130" mass="15958">MPYLYFFILLMFLLSFSLFITFQLYKICIFELFAKNKILENMESRDINQLFAYVKYLLHKKRWLRAIYLLESQVTIPLTRMHEYFNIIGFVYDKMNQYYLAELYYKVSLSYNKDYITALKNLSRIKDIKS</sequence>